<evidence type="ECO:0000256" key="3">
    <source>
        <dbReference type="ARBA" id="ARBA00022771"/>
    </source>
</evidence>
<dbReference type="AlphaFoldDB" id="A0A1A9URC9"/>
<reference evidence="9" key="1">
    <citation type="submission" date="2020-05" db="UniProtKB">
        <authorList>
            <consortium name="EnsemblMetazoa"/>
        </authorList>
    </citation>
    <scope>IDENTIFICATION</scope>
    <source>
        <strain evidence="9">TTRI</strain>
    </source>
</reference>
<dbReference type="GO" id="GO:0031519">
    <property type="term" value="C:PcG protein complex"/>
    <property type="evidence" value="ECO:0007669"/>
    <property type="project" value="TreeGrafter"/>
</dbReference>
<sequence>MIMTESELKLKHQMKYLGRHRVWYLRSLGTFLQMGFPPNHFTLFLQNTIMWKQNLNGIHKDLSVLQEVPKDSNKLDLQIVHTAQLADCEAIKNAMQYFKNSNASEEMLEDQSEIEGNEDLDEENGDDGDEDYDEANIDETTCLALGGDVDLNEPIQKTNLKENKEVTHMDCLIYCMRVTNAPGMPAAICGNCSSTLKIVYAFMKNAFRAQEILKKKLREMKKIKYIMQRKQKGEHQQCPSVESKKSKQFRCKVCDVKLEGKISLKKHIKLHLDIIVYKCQVCTYESRGRICLSEHYLLEHNLRATAEQLKPKTLSSLEVEKPSCIHENPQINENTERHSTTPSNPMSTIISTNEVHTSPKQKMLVEDGPLKEENLCDQAVSSNCDSILKNKAKINTPMSLPLAQNDVAQIDVDDLIIEESGNSSEEMLEYLATGDKYVANADHKIVNNIKCKTCIKSFNTQRALKVHMLSHDELPHFFCDNCTFYTFFKEDLHQHYRSKHNIQPTSPQLQPKNKHFTKIRQSNKDEEKTMQHVYACNLCLFESSSKLQFKHHYFENHQIHANEIHVTPKIGRQIDDIYVYNNQNVYLVDSLMNAPTQFTLIVQNTAKRLPRTKSDCPKDIPPDCKETVQGGPSFETTSNDMAITQTTYQAWLAATSVKQPAHVATGAERSVENQTGALDFGNDKSFENFDDVALDVESANNERKVNFHELQLTSDDDFDDEKNNVNNMDQLRQYPVSFCVHCQKNFLCQYEFESHMFIRRLLFGASNLWAS</sequence>
<organism evidence="9 10">
    <name type="scientific">Glossina austeni</name>
    <name type="common">Savannah tsetse fly</name>
    <dbReference type="NCBI Taxonomy" id="7395"/>
    <lineage>
        <taxon>Eukaryota</taxon>
        <taxon>Metazoa</taxon>
        <taxon>Ecdysozoa</taxon>
        <taxon>Arthropoda</taxon>
        <taxon>Hexapoda</taxon>
        <taxon>Insecta</taxon>
        <taxon>Pterygota</taxon>
        <taxon>Neoptera</taxon>
        <taxon>Endopterygota</taxon>
        <taxon>Diptera</taxon>
        <taxon>Brachycera</taxon>
        <taxon>Muscomorpha</taxon>
        <taxon>Hippoboscoidea</taxon>
        <taxon>Glossinidae</taxon>
        <taxon>Glossina</taxon>
    </lineage>
</organism>
<dbReference type="SUPFAM" id="SSF57667">
    <property type="entry name" value="beta-beta-alpha zinc fingers"/>
    <property type="match status" value="2"/>
</dbReference>
<dbReference type="PROSITE" id="PS00028">
    <property type="entry name" value="ZINC_FINGER_C2H2_1"/>
    <property type="match status" value="2"/>
</dbReference>
<dbReference type="GO" id="GO:0005667">
    <property type="term" value="C:transcription regulator complex"/>
    <property type="evidence" value="ECO:0007669"/>
    <property type="project" value="TreeGrafter"/>
</dbReference>
<dbReference type="GO" id="GO:0000981">
    <property type="term" value="F:DNA-binding transcription factor activity, RNA polymerase II-specific"/>
    <property type="evidence" value="ECO:0007669"/>
    <property type="project" value="TreeGrafter"/>
</dbReference>
<dbReference type="PANTHER" id="PTHR14003">
    <property type="entry name" value="TRANSCRIPTIONAL REPRESSOR PROTEIN YY"/>
    <property type="match status" value="1"/>
</dbReference>
<dbReference type="Proteomes" id="UP000078200">
    <property type="component" value="Unassembled WGS sequence"/>
</dbReference>
<name>A0A1A9URC9_GLOAU</name>
<evidence type="ECO:0000259" key="8">
    <source>
        <dbReference type="PROSITE" id="PS50157"/>
    </source>
</evidence>
<evidence type="ECO:0000256" key="1">
    <source>
        <dbReference type="ARBA" id="ARBA00022723"/>
    </source>
</evidence>
<accession>A0A1A9URC9</accession>
<keyword evidence="3 6" id="KW-0863">Zinc-finger</keyword>
<evidence type="ECO:0000313" key="10">
    <source>
        <dbReference type="Proteomes" id="UP000078200"/>
    </source>
</evidence>
<dbReference type="PROSITE" id="PS50157">
    <property type="entry name" value="ZINC_FINGER_C2H2_2"/>
    <property type="match status" value="1"/>
</dbReference>
<dbReference type="EnsemblMetazoa" id="GAUT012893-RA">
    <property type="protein sequence ID" value="GAUT012893-PA"/>
    <property type="gene ID" value="GAUT012893"/>
</dbReference>
<evidence type="ECO:0000256" key="6">
    <source>
        <dbReference type="PROSITE-ProRule" id="PRU00042"/>
    </source>
</evidence>
<dbReference type="PANTHER" id="PTHR14003:SF23">
    <property type="entry name" value="ZINC FINGER PROTEIN 143"/>
    <property type="match status" value="1"/>
</dbReference>
<keyword evidence="2" id="KW-0677">Repeat</keyword>
<protein>
    <recommendedName>
        <fullName evidence="8">C2H2-type domain-containing protein</fullName>
    </recommendedName>
</protein>
<evidence type="ECO:0000313" key="9">
    <source>
        <dbReference type="EnsemblMetazoa" id="GAUT012893-PA"/>
    </source>
</evidence>
<dbReference type="VEuPathDB" id="VectorBase:GAUT012893"/>
<keyword evidence="1" id="KW-0479">Metal-binding</keyword>
<evidence type="ECO:0000256" key="2">
    <source>
        <dbReference type="ARBA" id="ARBA00022737"/>
    </source>
</evidence>
<dbReference type="STRING" id="7395.A0A1A9URC9"/>
<evidence type="ECO:0000256" key="5">
    <source>
        <dbReference type="ARBA" id="ARBA00023242"/>
    </source>
</evidence>
<dbReference type="InterPro" id="IPR036236">
    <property type="entry name" value="Znf_C2H2_sf"/>
</dbReference>
<feature type="region of interest" description="Disordered" evidence="7">
    <location>
        <begin position="106"/>
        <end position="132"/>
    </location>
</feature>
<evidence type="ECO:0000256" key="4">
    <source>
        <dbReference type="ARBA" id="ARBA00022833"/>
    </source>
</evidence>
<dbReference type="GO" id="GO:0000785">
    <property type="term" value="C:chromatin"/>
    <property type="evidence" value="ECO:0007669"/>
    <property type="project" value="TreeGrafter"/>
</dbReference>
<dbReference type="InterPro" id="IPR013087">
    <property type="entry name" value="Znf_C2H2_type"/>
</dbReference>
<keyword evidence="4" id="KW-0862">Zinc</keyword>
<dbReference type="Gene3D" id="3.30.160.60">
    <property type="entry name" value="Classic Zinc Finger"/>
    <property type="match status" value="2"/>
</dbReference>
<dbReference type="SMART" id="SM00355">
    <property type="entry name" value="ZnF_C2H2"/>
    <property type="match status" value="5"/>
</dbReference>
<evidence type="ECO:0000256" key="7">
    <source>
        <dbReference type="SAM" id="MobiDB-lite"/>
    </source>
</evidence>
<proteinExistence type="predicted"/>
<dbReference type="GO" id="GO:0008270">
    <property type="term" value="F:zinc ion binding"/>
    <property type="evidence" value="ECO:0007669"/>
    <property type="project" value="UniProtKB-KW"/>
</dbReference>
<keyword evidence="10" id="KW-1185">Reference proteome</keyword>
<keyword evidence="5" id="KW-0539">Nucleus</keyword>
<dbReference type="GO" id="GO:0000978">
    <property type="term" value="F:RNA polymerase II cis-regulatory region sequence-specific DNA binding"/>
    <property type="evidence" value="ECO:0007669"/>
    <property type="project" value="TreeGrafter"/>
</dbReference>
<feature type="domain" description="C2H2-type" evidence="8">
    <location>
        <begin position="449"/>
        <end position="471"/>
    </location>
</feature>